<keyword evidence="3" id="KW-1185">Reference proteome</keyword>
<accession>A0ABR6GS73</accession>
<name>A0ABR6GS73_9BURK</name>
<dbReference type="EMBL" id="JACHXO010000003">
    <property type="protein sequence ID" value="MBB3194974.1"/>
    <property type="molecule type" value="Genomic_DNA"/>
</dbReference>
<organism evidence="2 3">
    <name type="scientific">Roseateles terrae</name>
    <dbReference type="NCBI Taxonomy" id="431060"/>
    <lineage>
        <taxon>Bacteria</taxon>
        <taxon>Pseudomonadati</taxon>
        <taxon>Pseudomonadota</taxon>
        <taxon>Betaproteobacteria</taxon>
        <taxon>Burkholderiales</taxon>
        <taxon>Sphaerotilaceae</taxon>
        <taxon>Roseateles</taxon>
    </lineage>
</organism>
<dbReference type="Proteomes" id="UP000574369">
    <property type="component" value="Unassembled WGS sequence"/>
</dbReference>
<evidence type="ECO:0000313" key="3">
    <source>
        <dbReference type="Proteomes" id="UP000574369"/>
    </source>
</evidence>
<evidence type="ECO:0000313" key="2">
    <source>
        <dbReference type="EMBL" id="MBB3194974.1"/>
    </source>
</evidence>
<comment type="caution">
    <text evidence="2">The sequence shown here is derived from an EMBL/GenBank/DDBJ whole genome shotgun (WGS) entry which is preliminary data.</text>
</comment>
<protein>
    <submittedName>
        <fullName evidence="2">Uncharacterized protein</fullName>
    </submittedName>
</protein>
<feature type="region of interest" description="Disordered" evidence="1">
    <location>
        <begin position="1"/>
        <end position="30"/>
    </location>
</feature>
<gene>
    <name evidence="2" type="ORF">FHS28_002370</name>
</gene>
<reference evidence="2 3" key="1">
    <citation type="submission" date="2020-08" db="EMBL/GenBank/DDBJ databases">
        <title>Genomic Encyclopedia of Type Strains, Phase III (KMG-III): the genomes of soil and plant-associated and newly described type strains.</title>
        <authorList>
            <person name="Whitman W."/>
        </authorList>
    </citation>
    <scope>NUCLEOTIDE SEQUENCE [LARGE SCALE GENOMIC DNA]</scope>
    <source>
        <strain evidence="2 3">CECT 7247</strain>
    </source>
</reference>
<sequence>MGTFCDAARRRKQNRGTGFDTEQRQPGGCYRQQTGALYLFPRAVRSDTGGHSSPVQDGRHVSHRFPDSASHAHDVAAVAPRPVGATGDRMERALAAPPCRGGSGGDDAPRHDCQRDGCCRDHDAGAPTWPAARGLAGPRRGAAFASWPHRRPGPTAIQLAPGMGGRRRIRLDLAVRGGPGDGAVRLGLPDGKPGRPGGPGWVRTQCTPASSAAFPPAAAVLIVSVCSAAKR</sequence>
<proteinExistence type="predicted"/>
<evidence type="ECO:0000256" key="1">
    <source>
        <dbReference type="SAM" id="MobiDB-lite"/>
    </source>
</evidence>